<protein>
    <submittedName>
        <fullName evidence="1">Uncharacterized protein</fullName>
    </submittedName>
</protein>
<gene>
    <name evidence="1" type="ORF">EXIGLDRAFT_136372</name>
</gene>
<dbReference type="Proteomes" id="UP000077266">
    <property type="component" value="Unassembled WGS sequence"/>
</dbReference>
<proteinExistence type="predicted"/>
<reference evidence="1 2" key="1">
    <citation type="journal article" date="2016" name="Mol. Biol. Evol.">
        <title>Comparative Genomics of Early-Diverging Mushroom-Forming Fungi Provides Insights into the Origins of Lignocellulose Decay Capabilities.</title>
        <authorList>
            <person name="Nagy L.G."/>
            <person name="Riley R."/>
            <person name="Tritt A."/>
            <person name="Adam C."/>
            <person name="Daum C."/>
            <person name="Floudas D."/>
            <person name="Sun H."/>
            <person name="Yadav J.S."/>
            <person name="Pangilinan J."/>
            <person name="Larsson K.H."/>
            <person name="Matsuura K."/>
            <person name="Barry K."/>
            <person name="Labutti K."/>
            <person name="Kuo R."/>
            <person name="Ohm R.A."/>
            <person name="Bhattacharya S.S."/>
            <person name="Shirouzu T."/>
            <person name="Yoshinaga Y."/>
            <person name="Martin F.M."/>
            <person name="Grigoriev I.V."/>
            <person name="Hibbett D.S."/>
        </authorList>
    </citation>
    <scope>NUCLEOTIDE SEQUENCE [LARGE SCALE GENOMIC DNA]</scope>
    <source>
        <strain evidence="1 2">HHB12029</strain>
    </source>
</reference>
<accession>A0A165G229</accession>
<name>A0A165G229_EXIGL</name>
<dbReference type="InParanoid" id="A0A165G229"/>
<keyword evidence="2" id="KW-1185">Reference proteome</keyword>
<dbReference type="AlphaFoldDB" id="A0A165G229"/>
<organism evidence="1 2">
    <name type="scientific">Exidia glandulosa HHB12029</name>
    <dbReference type="NCBI Taxonomy" id="1314781"/>
    <lineage>
        <taxon>Eukaryota</taxon>
        <taxon>Fungi</taxon>
        <taxon>Dikarya</taxon>
        <taxon>Basidiomycota</taxon>
        <taxon>Agaricomycotina</taxon>
        <taxon>Agaricomycetes</taxon>
        <taxon>Auriculariales</taxon>
        <taxon>Exidiaceae</taxon>
        <taxon>Exidia</taxon>
    </lineage>
</organism>
<dbReference type="EMBL" id="KV426061">
    <property type="protein sequence ID" value="KZV89870.1"/>
    <property type="molecule type" value="Genomic_DNA"/>
</dbReference>
<evidence type="ECO:0000313" key="1">
    <source>
        <dbReference type="EMBL" id="KZV89870.1"/>
    </source>
</evidence>
<sequence length="105" mass="11587">MSACSHTIILEDEDVSGDCPRKDCWPSPAGRCMVLFFWGWPCAGFLLFTFADCAAPPVLCLNTPHVQSRLHLTALASLSRVLEHAPRILSHSHPQFAAHHGQCIH</sequence>
<evidence type="ECO:0000313" key="2">
    <source>
        <dbReference type="Proteomes" id="UP000077266"/>
    </source>
</evidence>